<dbReference type="Proteomes" id="UP000589036">
    <property type="component" value="Unassembled WGS sequence"/>
</dbReference>
<comment type="caution">
    <text evidence="2">The sequence shown here is derived from an EMBL/GenBank/DDBJ whole genome shotgun (WGS) entry which is preliminary data.</text>
</comment>
<evidence type="ECO:0000313" key="3">
    <source>
        <dbReference type="Proteomes" id="UP000589036"/>
    </source>
</evidence>
<dbReference type="EMBL" id="JACCCC010000001">
    <property type="protein sequence ID" value="NYE50861.1"/>
    <property type="molecule type" value="Genomic_DNA"/>
</dbReference>
<name>A0A852U3U6_9ACTN</name>
<evidence type="ECO:0000313" key="2">
    <source>
        <dbReference type="EMBL" id="NYE50861.1"/>
    </source>
</evidence>
<evidence type="ECO:0000256" key="1">
    <source>
        <dbReference type="SAM" id="MobiDB-lite"/>
    </source>
</evidence>
<protein>
    <submittedName>
        <fullName evidence="2">Uncharacterized protein</fullName>
    </submittedName>
</protein>
<organism evidence="2 3">
    <name type="scientific">Spinactinospora alkalitolerans</name>
    <dbReference type="NCBI Taxonomy" id="687207"/>
    <lineage>
        <taxon>Bacteria</taxon>
        <taxon>Bacillati</taxon>
        <taxon>Actinomycetota</taxon>
        <taxon>Actinomycetes</taxon>
        <taxon>Streptosporangiales</taxon>
        <taxon>Nocardiopsidaceae</taxon>
        <taxon>Spinactinospora</taxon>
    </lineage>
</organism>
<sequence>MRFPLLLLPWLLLLPVTLTVHRPGRHARGVRSAAPASPSSAKARPRPYVPAPVPRIPDYAGFAAVAERHASRWEVTFAGDPLPYRARHRADGHRVACDDLEVFGLVLATGARPSVVRPYAAARVRTEAAR</sequence>
<keyword evidence="3" id="KW-1185">Reference proteome</keyword>
<dbReference type="AlphaFoldDB" id="A0A852U3U6"/>
<reference evidence="2 3" key="1">
    <citation type="submission" date="2020-07" db="EMBL/GenBank/DDBJ databases">
        <title>Sequencing the genomes of 1000 actinobacteria strains.</title>
        <authorList>
            <person name="Klenk H.-P."/>
        </authorList>
    </citation>
    <scope>NUCLEOTIDE SEQUENCE [LARGE SCALE GENOMIC DNA]</scope>
    <source>
        <strain evidence="2 3">CXB654</strain>
    </source>
</reference>
<accession>A0A852U3U6</accession>
<proteinExistence type="predicted"/>
<gene>
    <name evidence="2" type="ORF">HDA32_005981</name>
</gene>
<feature type="compositionally biased region" description="Low complexity" evidence="1">
    <location>
        <begin position="30"/>
        <end position="42"/>
    </location>
</feature>
<feature type="region of interest" description="Disordered" evidence="1">
    <location>
        <begin position="25"/>
        <end position="49"/>
    </location>
</feature>
<dbReference type="RefSeq" id="WP_179646270.1">
    <property type="nucleotide sequence ID" value="NZ_BAAAYY010000005.1"/>
</dbReference>